<evidence type="ECO:0000313" key="2">
    <source>
        <dbReference type="EMBL" id="OJJ72499.1"/>
    </source>
</evidence>
<keyword evidence="1" id="KW-0812">Transmembrane</keyword>
<keyword evidence="3" id="KW-1185">Reference proteome</keyword>
<name>A0A1L9ULQ5_ASPBC</name>
<keyword evidence="1" id="KW-0472">Membrane</keyword>
<proteinExistence type="predicted"/>
<dbReference type="EMBL" id="KV878683">
    <property type="protein sequence ID" value="OJJ72499.1"/>
    <property type="molecule type" value="Genomic_DNA"/>
</dbReference>
<dbReference type="GeneID" id="93572299"/>
<dbReference type="VEuPathDB" id="FungiDB:ASPBRDRAFT_175665"/>
<protein>
    <submittedName>
        <fullName evidence="2">Uncharacterized protein</fullName>
    </submittedName>
</protein>
<sequence>MSWAKPIHADRRCEDDASNLNYMKPRLSGSTFLSHYYFMVRSLESKLLVIWFAVGYCLSTKRGMFSRRLGHPMASIGIVYLYPVLPLYGRSEGQTIPFPDGAA</sequence>
<evidence type="ECO:0000256" key="1">
    <source>
        <dbReference type="SAM" id="Phobius"/>
    </source>
</evidence>
<dbReference type="AlphaFoldDB" id="A0A1L9ULQ5"/>
<feature type="transmembrane region" description="Helical" evidence="1">
    <location>
        <begin position="36"/>
        <end position="58"/>
    </location>
</feature>
<keyword evidence="1" id="KW-1133">Transmembrane helix</keyword>
<dbReference type="Proteomes" id="UP000184499">
    <property type="component" value="Unassembled WGS sequence"/>
</dbReference>
<gene>
    <name evidence="2" type="ORF">ASPBRDRAFT_175665</name>
</gene>
<accession>A0A1L9ULQ5</accession>
<dbReference type="RefSeq" id="XP_067479747.1">
    <property type="nucleotide sequence ID" value="XM_067619811.1"/>
</dbReference>
<reference evidence="3" key="1">
    <citation type="journal article" date="2017" name="Genome Biol.">
        <title>Comparative genomics reveals high biological diversity and specific adaptations in the industrially and medically important fungal genus Aspergillus.</title>
        <authorList>
            <person name="de Vries R.P."/>
            <person name="Riley R."/>
            <person name="Wiebenga A."/>
            <person name="Aguilar-Osorio G."/>
            <person name="Amillis S."/>
            <person name="Uchima C.A."/>
            <person name="Anderluh G."/>
            <person name="Asadollahi M."/>
            <person name="Askin M."/>
            <person name="Barry K."/>
            <person name="Battaglia E."/>
            <person name="Bayram O."/>
            <person name="Benocci T."/>
            <person name="Braus-Stromeyer S.A."/>
            <person name="Caldana C."/>
            <person name="Canovas D."/>
            <person name="Cerqueira G.C."/>
            <person name="Chen F."/>
            <person name="Chen W."/>
            <person name="Choi C."/>
            <person name="Clum A."/>
            <person name="Dos Santos R.A."/>
            <person name="Damasio A.R."/>
            <person name="Diallinas G."/>
            <person name="Emri T."/>
            <person name="Fekete E."/>
            <person name="Flipphi M."/>
            <person name="Freyberg S."/>
            <person name="Gallo A."/>
            <person name="Gournas C."/>
            <person name="Habgood R."/>
            <person name="Hainaut M."/>
            <person name="Harispe M.L."/>
            <person name="Henrissat B."/>
            <person name="Hilden K.S."/>
            <person name="Hope R."/>
            <person name="Hossain A."/>
            <person name="Karabika E."/>
            <person name="Karaffa L."/>
            <person name="Karanyi Z."/>
            <person name="Krasevec N."/>
            <person name="Kuo A."/>
            <person name="Kusch H."/>
            <person name="LaButti K."/>
            <person name="Lagendijk E.L."/>
            <person name="Lapidus A."/>
            <person name="Levasseur A."/>
            <person name="Lindquist E."/>
            <person name="Lipzen A."/>
            <person name="Logrieco A.F."/>
            <person name="MacCabe A."/>
            <person name="Maekelae M.R."/>
            <person name="Malavazi I."/>
            <person name="Melin P."/>
            <person name="Meyer V."/>
            <person name="Mielnichuk N."/>
            <person name="Miskei M."/>
            <person name="Molnar A.P."/>
            <person name="Mule G."/>
            <person name="Ngan C.Y."/>
            <person name="Orejas M."/>
            <person name="Orosz E."/>
            <person name="Ouedraogo J.P."/>
            <person name="Overkamp K.M."/>
            <person name="Park H.-S."/>
            <person name="Perrone G."/>
            <person name="Piumi F."/>
            <person name="Punt P.J."/>
            <person name="Ram A.F."/>
            <person name="Ramon A."/>
            <person name="Rauscher S."/>
            <person name="Record E."/>
            <person name="Riano-Pachon D.M."/>
            <person name="Robert V."/>
            <person name="Roehrig J."/>
            <person name="Ruller R."/>
            <person name="Salamov A."/>
            <person name="Salih N.S."/>
            <person name="Samson R.A."/>
            <person name="Sandor E."/>
            <person name="Sanguinetti M."/>
            <person name="Schuetze T."/>
            <person name="Sepcic K."/>
            <person name="Shelest E."/>
            <person name="Sherlock G."/>
            <person name="Sophianopoulou V."/>
            <person name="Squina F.M."/>
            <person name="Sun H."/>
            <person name="Susca A."/>
            <person name="Todd R.B."/>
            <person name="Tsang A."/>
            <person name="Unkles S.E."/>
            <person name="van de Wiele N."/>
            <person name="van Rossen-Uffink D."/>
            <person name="Oliveira J.V."/>
            <person name="Vesth T.C."/>
            <person name="Visser J."/>
            <person name="Yu J.-H."/>
            <person name="Zhou M."/>
            <person name="Andersen M.R."/>
            <person name="Archer D.B."/>
            <person name="Baker S.E."/>
            <person name="Benoit I."/>
            <person name="Brakhage A.A."/>
            <person name="Braus G.H."/>
            <person name="Fischer R."/>
            <person name="Frisvad J.C."/>
            <person name="Goldman G.H."/>
            <person name="Houbraken J."/>
            <person name="Oakley B."/>
            <person name="Pocsi I."/>
            <person name="Scazzocchio C."/>
            <person name="Seiboth B."/>
            <person name="vanKuyk P.A."/>
            <person name="Wortman J."/>
            <person name="Dyer P.S."/>
            <person name="Grigoriev I.V."/>
        </authorList>
    </citation>
    <scope>NUCLEOTIDE SEQUENCE [LARGE SCALE GENOMIC DNA]</scope>
    <source>
        <strain evidence="3">CBS 101740 / IMI 381727 / IBT 21946</strain>
    </source>
</reference>
<organism evidence="2 3">
    <name type="scientific">Aspergillus brasiliensis (strain CBS 101740 / IMI 381727 / IBT 21946)</name>
    <dbReference type="NCBI Taxonomy" id="767769"/>
    <lineage>
        <taxon>Eukaryota</taxon>
        <taxon>Fungi</taxon>
        <taxon>Dikarya</taxon>
        <taxon>Ascomycota</taxon>
        <taxon>Pezizomycotina</taxon>
        <taxon>Eurotiomycetes</taxon>
        <taxon>Eurotiomycetidae</taxon>
        <taxon>Eurotiales</taxon>
        <taxon>Aspergillaceae</taxon>
        <taxon>Aspergillus</taxon>
        <taxon>Aspergillus subgen. Circumdati</taxon>
    </lineage>
</organism>
<evidence type="ECO:0000313" key="3">
    <source>
        <dbReference type="Proteomes" id="UP000184499"/>
    </source>
</evidence>